<accession>A0A1I4WL14</accession>
<comment type="similarity">
    <text evidence="3 4">Belongs to the RlpA family.</text>
</comment>
<dbReference type="InterPro" id="IPR034718">
    <property type="entry name" value="RlpA"/>
</dbReference>
<keyword evidence="7" id="KW-1185">Reference proteome</keyword>
<dbReference type="NCBIfam" id="TIGR00413">
    <property type="entry name" value="rlpA"/>
    <property type="match status" value="1"/>
</dbReference>
<dbReference type="InterPro" id="IPR036908">
    <property type="entry name" value="RlpA-like_sf"/>
</dbReference>
<dbReference type="InterPro" id="IPR009009">
    <property type="entry name" value="RlpA-like_DPBB"/>
</dbReference>
<protein>
    <recommendedName>
        <fullName evidence="3">Endolytic peptidoglycan transglycosylase RlpA</fullName>
        <ecNumber evidence="3">4.2.2.-</ecNumber>
    </recommendedName>
</protein>
<dbReference type="GO" id="GO:0071555">
    <property type="term" value="P:cell wall organization"/>
    <property type="evidence" value="ECO:0007669"/>
    <property type="project" value="UniProtKB-KW"/>
</dbReference>
<evidence type="ECO:0000256" key="1">
    <source>
        <dbReference type="ARBA" id="ARBA00023239"/>
    </source>
</evidence>
<evidence type="ECO:0000313" key="6">
    <source>
        <dbReference type="EMBL" id="PKR91023.1"/>
    </source>
</evidence>
<reference evidence="6 7" key="1">
    <citation type="submission" date="2017-12" db="EMBL/GenBank/DDBJ databases">
        <title>Anaerobic carbon monoxide metabolism by Pleomorphomonas carboxyditropha sp. nov., a new mesophilic hydrogenogenic carboxidotroph.</title>
        <authorList>
            <person name="Esquivel-Elizondo S."/>
            <person name="Krajmalnik-Brown R."/>
        </authorList>
    </citation>
    <scope>NUCLEOTIDE SEQUENCE [LARGE SCALE GENOMIC DNA]</scope>
    <source>
        <strain evidence="6 7">R5-392</strain>
    </source>
</reference>
<keyword evidence="3" id="KW-0564">Palmitate</keyword>
<dbReference type="GO" id="GO:0008932">
    <property type="term" value="F:lytic endotransglycosylase activity"/>
    <property type="evidence" value="ECO:0007669"/>
    <property type="project" value="UniProtKB-UniRule"/>
</dbReference>
<dbReference type="EMBL" id="PJNW01000002">
    <property type="protein sequence ID" value="PKR91023.1"/>
    <property type="molecule type" value="Genomic_DNA"/>
</dbReference>
<comment type="subcellular location">
    <subcellularLocation>
        <location evidence="3">Cell membrane</location>
        <topology evidence="3">Lipid-anchor</topology>
    </subcellularLocation>
</comment>
<evidence type="ECO:0000256" key="2">
    <source>
        <dbReference type="ARBA" id="ARBA00023316"/>
    </source>
</evidence>
<keyword evidence="3" id="KW-1003">Cell membrane</keyword>
<name>A0A1I4WL14_9HYPH</name>
<dbReference type="SUPFAM" id="SSF50685">
    <property type="entry name" value="Barwin-like endoglucanases"/>
    <property type="match status" value="1"/>
</dbReference>
<dbReference type="CDD" id="cd22268">
    <property type="entry name" value="DPBB_RlpA-like"/>
    <property type="match status" value="1"/>
</dbReference>
<dbReference type="GO" id="GO:0005886">
    <property type="term" value="C:plasma membrane"/>
    <property type="evidence" value="ECO:0007669"/>
    <property type="project" value="UniProtKB-SubCell"/>
</dbReference>
<dbReference type="GO" id="GO:0000270">
    <property type="term" value="P:peptidoglycan metabolic process"/>
    <property type="evidence" value="ECO:0007669"/>
    <property type="project" value="UniProtKB-UniRule"/>
</dbReference>
<dbReference type="PANTHER" id="PTHR34183">
    <property type="entry name" value="ENDOLYTIC PEPTIDOGLYCAN TRANSGLYCOSYLASE RLPA"/>
    <property type="match status" value="1"/>
</dbReference>
<feature type="domain" description="RlpA-like protein double-psi beta-barrel" evidence="5">
    <location>
        <begin position="97"/>
        <end position="184"/>
    </location>
</feature>
<organism evidence="6 7">
    <name type="scientific">Pleomorphomonas diazotrophica</name>
    <dbReference type="NCBI Taxonomy" id="1166257"/>
    <lineage>
        <taxon>Bacteria</taxon>
        <taxon>Pseudomonadati</taxon>
        <taxon>Pseudomonadota</taxon>
        <taxon>Alphaproteobacteria</taxon>
        <taxon>Hyphomicrobiales</taxon>
        <taxon>Pleomorphomonadaceae</taxon>
        <taxon>Pleomorphomonas</taxon>
    </lineage>
</organism>
<proteinExistence type="inferred from homology"/>
<gene>
    <name evidence="3" type="primary">rlpA</name>
    <name evidence="6" type="ORF">CXZ10_06690</name>
</gene>
<evidence type="ECO:0000256" key="3">
    <source>
        <dbReference type="HAMAP-Rule" id="MF_02071"/>
    </source>
</evidence>
<keyword evidence="3" id="KW-0449">Lipoprotein</keyword>
<evidence type="ECO:0000259" key="5">
    <source>
        <dbReference type="Pfam" id="PF03330"/>
    </source>
</evidence>
<comment type="function">
    <text evidence="3">Lytic transglycosylase with a strong preference for naked glycan strands that lack stem peptides.</text>
</comment>
<dbReference type="PROSITE" id="PS51257">
    <property type="entry name" value="PROKAR_LIPOPROTEIN"/>
    <property type="match status" value="1"/>
</dbReference>
<evidence type="ECO:0000313" key="7">
    <source>
        <dbReference type="Proteomes" id="UP000233491"/>
    </source>
</evidence>
<dbReference type="Proteomes" id="UP000233491">
    <property type="component" value="Unassembled WGS sequence"/>
</dbReference>
<keyword evidence="3" id="KW-0472">Membrane</keyword>
<dbReference type="Gene3D" id="2.40.40.10">
    <property type="entry name" value="RlpA-like domain"/>
    <property type="match status" value="1"/>
</dbReference>
<keyword evidence="2 3" id="KW-0961">Cell wall biogenesis/degradation</keyword>
<dbReference type="GO" id="GO:0009279">
    <property type="term" value="C:cell outer membrane"/>
    <property type="evidence" value="ECO:0007669"/>
    <property type="project" value="TreeGrafter"/>
</dbReference>
<dbReference type="AlphaFoldDB" id="A0A1I4WL14"/>
<dbReference type="InterPro" id="IPR012997">
    <property type="entry name" value="RplA"/>
</dbReference>
<keyword evidence="1 3" id="KW-0456">Lyase</keyword>
<evidence type="ECO:0000256" key="4">
    <source>
        <dbReference type="RuleBase" id="RU003495"/>
    </source>
</evidence>
<dbReference type="HAMAP" id="MF_02071">
    <property type="entry name" value="RlpA"/>
    <property type="match status" value="1"/>
</dbReference>
<dbReference type="EC" id="4.2.2.-" evidence="3"/>
<comment type="caution">
    <text evidence="6">The sequence shown here is derived from an EMBL/GenBank/DDBJ whole genome shotgun (WGS) entry which is preliminary data.</text>
</comment>
<sequence length="475" mass="48779">MTAGRNGTRSTTKKLLTVMSTSLVLAIGVAGCGTTEQGPLKSAKAKIDPKYGVAPSPRVVAMGEAVPKGGGRAMVGKPYRIAGKTYVPRVDPDYKVVGLASWYGTDFHGRRTANGEVFDSASISAAHPTMPLPSYARLTSLATGRSVIVRVNDRGPFHSNRVLDMSQRAADMLGVKRAGVAKIRVEYVGPAPTEGDDSAFLLASYRGPSFEQPQADKPNVMLAAVESLPGVKTMMNVFDGSETPKAAPAAAPAVMAAAAPADVAGVPAPAIDVVPLPRPVETFDYVTIASADPADYVAQSQIASLAPAVSAAMPTASAPATPLPQPRMSFTDPGANTYQPTVMFGDVILPPLPPNASGYAADRVSQAYQAVDGIEAGTGLSELVDKLEGMSGSNPRPAAAKVSSGPVVQLGVFGNLDNVAKVSAALSAYGTPVVTDISVGGRDMKLMRLTALTVAPDQAIAAAEAAGIDGARLLR</sequence>
<dbReference type="OrthoDB" id="9779128at2"/>
<dbReference type="Pfam" id="PF03330">
    <property type="entry name" value="DPBB_1"/>
    <property type="match status" value="1"/>
</dbReference>
<dbReference type="PANTHER" id="PTHR34183:SF1">
    <property type="entry name" value="ENDOLYTIC PEPTIDOGLYCAN TRANSGLYCOSYLASE RLPA"/>
    <property type="match status" value="1"/>
</dbReference>